<reference evidence="3 4" key="1">
    <citation type="journal article" date="2014" name="Nat. Genet.">
        <title>Genome and transcriptome of the porcine whipworm Trichuris suis.</title>
        <authorList>
            <person name="Jex A.R."/>
            <person name="Nejsum P."/>
            <person name="Schwarz E.M."/>
            <person name="Hu L."/>
            <person name="Young N.D."/>
            <person name="Hall R.S."/>
            <person name="Korhonen P.K."/>
            <person name="Liao S."/>
            <person name="Thamsborg S."/>
            <person name="Xia J."/>
            <person name="Xu P."/>
            <person name="Wang S."/>
            <person name="Scheerlinck J.P."/>
            <person name="Hofmann A."/>
            <person name="Sternberg P.W."/>
            <person name="Wang J."/>
            <person name="Gasser R.B."/>
        </authorList>
    </citation>
    <scope>NUCLEOTIDE SEQUENCE [LARGE SCALE GENOMIC DNA]</scope>
    <source>
        <strain evidence="3">DCEP-RM93F</strain>
        <strain evidence="2">DCEP-RM93M</strain>
    </source>
</reference>
<organism evidence="3">
    <name type="scientific">Trichuris suis</name>
    <name type="common">pig whipworm</name>
    <dbReference type="NCBI Taxonomy" id="68888"/>
    <lineage>
        <taxon>Eukaryota</taxon>
        <taxon>Metazoa</taxon>
        <taxon>Ecdysozoa</taxon>
        <taxon>Nematoda</taxon>
        <taxon>Enoplea</taxon>
        <taxon>Dorylaimia</taxon>
        <taxon>Trichinellida</taxon>
        <taxon>Trichuridae</taxon>
        <taxon>Trichuris</taxon>
    </lineage>
</organism>
<proteinExistence type="predicted"/>
<dbReference type="Proteomes" id="UP000030764">
    <property type="component" value="Unassembled WGS sequence"/>
</dbReference>
<dbReference type="Proteomes" id="UP000030758">
    <property type="component" value="Unassembled WGS sequence"/>
</dbReference>
<accession>A0A085N7W9</accession>
<evidence type="ECO:0000313" key="3">
    <source>
        <dbReference type="EMBL" id="KFD65565.1"/>
    </source>
</evidence>
<evidence type="ECO:0000313" key="4">
    <source>
        <dbReference type="Proteomes" id="UP000030764"/>
    </source>
</evidence>
<dbReference type="EMBL" id="KL363219">
    <property type="protein sequence ID" value="KFD53224.1"/>
    <property type="molecule type" value="Genomic_DNA"/>
</dbReference>
<evidence type="ECO:0000313" key="2">
    <source>
        <dbReference type="EMBL" id="KFD53224.1"/>
    </source>
</evidence>
<gene>
    <name evidence="2" type="ORF">M513_05934</name>
    <name evidence="3" type="ORF">M514_05934</name>
</gene>
<sequence length="122" mass="13463">MFESQRYVIFRFPSPTDVASILQYGIAEFTFVENTLLLKSDSSLLPVVSNMTAHRDAGHTIWETLSADNFVQHLHSDVRPDYPPGHPFQPISALEIGQSELGGANTPKLSQGGADDPDLEKH</sequence>
<name>A0A085N7W9_9BILA</name>
<protein>
    <submittedName>
        <fullName evidence="3">Uncharacterized protein</fullName>
    </submittedName>
</protein>
<evidence type="ECO:0000256" key="1">
    <source>
        <dbReference type="SAM" id="MobiDB-lite"/>
    </source>
</evidence>
<keyword evidence="4" id="KW-1185">Reference proteome</keyword>
<dbReference type="AlphaFoldDB" id="A0A085N7W9"/>
<feature type="region of interest" description="Disordered" evidence="1">
    <location>
        <begin position="97"/>
        <end position="122"/>
    </location>
</feature>
<dbReference type="EMBL" id="KL367536">
    <property type="protein sequence ID" value="KFD65565.1"/>
    <property type="molecule type" value="Genomic_DNA"/>
</dbReference>